<dbReference type="Proteomes" id="UP000188219">
    <property type="component" value="Chromosome"/>
</dbReference>
<evidence type="ECO:0000313" key="4">
    <source>
        <dbReference type="Proteomes" id="UP000188219"/>
    </source>
</evidence>
<evidence type="ECO:0000313" key="3">
    <source>
        <dbReference type="EMBL" id="AQQ67209.1"/>
    </source>
</evidence>
<gene>
    <name evidence="3" type="ORF">Mag101_05830</name>
</gene>
<keyword evidence="1" id="KW-0460">Magnesium</keyword>
<dbReference type="SUPFAM" id="SSF53448">
    <property type="entry name" value="Nucleotide-diphospho-sugar transferases"/>
    <property type="match status" value="1"/>
</dbReference>
<proteinExistence type="predicted"/>
<dbReference type="PANTHER" id="PTHR43777:SF1">
    <property type="entry name" value="MOLYBDENUM COFACTOR CYTIDYLYLTRANSFERASE"/>
    <property type="match status" value="1"/>
</dbReference>
<organism evidence="3 4">
    <name type="scientific">Microbulbifer agarilyticus</name>
    <dbReference type="NCBI Taxonomy" id="260552"/>
    <lineage>
        <taxon>Bacteria</taxon>
        <taxon>Pseudomonadati</taxon>
        <taxon>Pseudomonadota</taxon>
        <taxon>Gammaproteobacteria</taxon>
        <taxon>Cellvibrionales</taxon>
        <taxon>Microbulbiferaceae</taxon>
        <taxon>Microbulbifer</taxon>
    </lineage>
</organism>
<dbReference type="InterPro" id="IPR029044">
    <property type="entry name" value="Nucleotide-diphossugar_trans"/>
</dbReference>
<keyword evidence="4" id="KW-1185">Reference proteome</keyword>
<sequence length="222" mass="24597">MKRTSDKLLAEKLRPEKLRTEKLATVILAAGAASRFGTCKHLIQQDGKTVLQQRVESVRSAGLQAPLIVTGAWHQEIQLAHPDFGLHLNPNWQQGLGNSIAFAIGQLPEDIEAVLLLLGDQVAVRAEEIQALCQHWSELQELTCAHYRGAPGVPAIFPRMLFPQLLRLNGDKGAKALLNKYAGKMIPMASAAIDIDTPQDWQNWQRAQHTNNDYTNGEAVWN</sequence>
<dbReference type="GO" id="GO:0016779">
    <property type="term" value="F:nucleotidyltransferase activity"/>
    <property type="evidence" value="ECO:0007669"/>
    <property type="project" value="UniProtKB-ARBA"/>
</dbReference>
<protein>
    <recommendedName>
        <fullName evidence="2">MobA-like NTP transferase domain-containing protein</fullName>
    </recommendedName>
</protein>
<accession>A0A1Q2M3H9</accession>
<dbReference type="Pfam" id="PF12804">
    <property type="entry name" value="NTP_transf_3"/>
    <property type="match status" value="1"/>
</dbReference>
<name>A0A1Q2M3H9_9GAMM</name>
<dbReference type="RefSeq" id="WP_198040111.1">
    <property type="nucleotide sequence ID" value="NZ_CP019650.1"/>
</dbReference>
<dbReference type="CDD" id="cd04182">
    <property type="entry name" value="GT_2_like_f"/>
    <property type="match status" value="1"/>
</dbReference>
<evidence type="ECO:0000259" key="2">
    <source>
        <dbReference type="Pfam" id="PF12804"/>
    </source>
</evidence>
<dbReference type="EMBL" id="CP019650">
    <property type="protein sequence ID" value="AQQ67209.1"/>
    <property type="molecule type" value="Genomic_DNA"/>
</dbReference>
<dbReference type="STRING" id="260552.Mag101_05830"/>
<dbReference type="Gene3D" id="3.90.550.10">
    <property type="entry name" value="Spore Coat Polysaccharide Biosynthesis Protein SpsA, Chain A"/>
    <property type="match status" value="1"/>
</dbReference>
<dbReference type="PANTHER" id="PTHR43777">
    <property type="entry name" value="MOLYBDENUM COFACTOR CYTIDYLYLTRANSFERASE"/>
    <property type="match status" value="1"/>
</dbReference>
<dbReference type="KEGG" id="maga:Mag101_05830"/>
<dbReference type="InterPro" id="IPR025877">
    <property type="entry name" value="MobA-like_NTP_Trfase"/>
</dbReference>
<feature type="domain" description="MobA-like NTP transferase" evidence="2">
    <location>
        <begin position="26"/>
        <end position="181"/>
    </location>
</feature>
<reference evidence="3" key="1">
    <citation type="submission" date="2017-02" db="EMBL/GenBank/DDBJ databases">
        <title>Genome of Microbulbifer agarilyticus GP101.</title>
        <authorList>
            <person name="Jung J."/>
            <person name="Bae S.S."/>
            <person name="Baek K."/>
        </authorList>
    </citation>
    <scope>NUCLEOTIDE SEQUENCE [LARGE SCALE GENOMIC DNA]</scope>
    <source>
        <strain evidence="3">GP101</strain>
    </source>
</reference>
<evidence type="ECO:0000256" key="1">
    <source>
        <dbReference type="ARBA" id="ARBA00022842"/>
    </source>
</evidence>
<dbReference type="AlphaFoldDB" id="A0A1Q2M3H9"/>